<name>A0ABQ7JPG8_9FUNG</name>
<sequence length="121" mass="13528">MEHEQELPAHPLQDSNISGDYYNNVNDDYEDYLGDMDMSSSILSFGEPDLNGIAQHIISSVFNNAWDTNIQDNGYEDVFMPDNVESFEEPDVDDVAWQVALIAINDALDGVIHDEDGQEAS</sequence>
<comment type="caution">
    <text evidence="2">The sequence shown here is derived from an EMBL/GenBank/DDBJ whole genome shotgun (WGS) entry which is preliminary data.</text>
</comment>
<evidence type="ECO:0000256" key="1">
    <source>
        <dbReference type="SAM" id="MobiDB-lite"/>
    </source>
</evidence>
<evidence type="ECO:0000313" key="2">
    <source>
        <dbReference type="EMBL" id="KAG0282715.1"/>
    </source>
</evidence>
<gene>
    <name evidence="2" type="ORF">BGZ96_000188</name>
</gene>
<organism evidence="2 3">
    <name type="scientific">Linnemannia gamsii</name>
    <dbReference type="NCBI Taxonomy" id="64522"/>
    <lineage>
        <taxon>Eukaryota</taxon>
        <taxon>Fungi</taxon>
        <taxon>Fungi incertae sedis</taxon>
        <taxon>Mucoromycota</taxon>
        <taxon>Mortierellomycotina</taxon>
        <taxon>Mortierellomycetes</taxon>
        <taxon>Mortierellales</taxon>
        <taxon>Mortierellaceae</taxon>
        <taxon>Linnemannia</taxon>
    </lineage>
</organism>
<proteinExistence type="predicted"/>
<protein>
    <submittedName>
        <fullName evidence="2">Uncharacterized protein</fullName>
    </submittedName>
</protein>
<keyword evidence="3" id="KW-1185">Reference proteome</keyword>
<reference evidence="2 3" key="1">
    <citation type="journal article" date="2020" name="Fungal Divers.">
        <title>Resolving the Mortierellaceae phylogeny through synthesis of multi-gene phylogenetics and phylogenomics.</title>
        <authorList>
            <person name="Vandepol N."/>
            <person name="Liber J."/>
            <person name="Desiro A."/>
            <person name="Na H."/>
            <person name="Kennedy M."/>
            <person name="Barry K."/>
            <person name="Grigoriev I.V."/>
            <person name="Miller A.N."/>
            <person name="O'Donnell K."/>
            <person name="Stajich J.E."/>
            <person name="Bonito G."/>
        </authorList>
    </citation>
    <scope>NUCLEOTIDE SEQUENCE [LARGE SCALE GENOMIC DNA]</scope>
    <source>
        <strain evidence="2 3">AD045</strain>
    </source>
</reference>
<accession>A0ABQ7JPG8</accession>
<dbReference type="Proteomes" id="UP001194696">
    <property type="component" value="Unassembled WGS sequence"/>
</dbReference>
<feature type="region of interest" description="Disordered" evidence="1">
    <location>
        <begin position="1"/>
        <end position="23"/>
    </location>
</feature>
<dbReference type="EMBL" id="JAAAIM010001014">
    <property type="protein sequence ID" value="KAG0282715.1"/>
    <property type="molecule type" value="Genomic_DNA"/>
</dbReference>
<evidence type="ECO:0000313" key="3">
    <source>
        <dbReference type="Proteomes" id="UP001194696"/>
    </source>
</evidence>